<reference evidence="2" key="1">
    <citation type="submission" date="2022-07" db="EMBL/GenBank/DDBJ databases">
        <title>Phylogenomic reconstructions and comparative analyses of Kickxellomycotina fungi.</title>
        <authorList>
            <person name="Reynolds N.K."/>
            <person name="Stajich J.E."/>
            <person name="Barry K."/>
            <person name="Grigoriev I.V."/>
            <person name="Crous P."/>
            <person name="Smith M.E."/>
        </authorList>
    </citation>
    <scope>NUCLEOTIDE SEQUENCE</scope>
    <source>
        <strain evidence="2">BCRC 34882</strain>
    </source>
</reference>
<name>A0ABQ8PTD6_9FUNG</name>
<dbReference type="Pfam" id="PF00339">
    <property type="entry name" value="Arrestin_N"/>
    <property type="match status" value="1"/>
</dbReference>
<dbReference type="EMBL" id="JANBQD010000009">
    <property type="protein sequence ID" value="KAJ1994983.1"/>
    <property type="molecule type" value="Genomic_DNA"/>
</dbReference>
<dbReference type="SUPFAM" id="SSF81296">
    <property type="entry name" value="E set domains"/>
    <property type="match status" value="1"/>
</dbReference>
<dbReference type="InterPro" id="IPR011021">
    <property type="entry name" value="Arrestin-like_N"/>
</dbReference>
<dbReference type="InterPro" id="IPR014756">
    <property type="entry name" value="Ig_E-set"/>
</dbReference>
<dbReference type="InterPro" id="IPR014752">
    <property type="entry name" value="Arrestin-like_C"/>
</dbReference>
<evidence type="ECO:0000313" key="2">
    <source>
        <dbReference type="EMBL" id="KAJ1994983.1"/>
    </source>
</evidence>
<keyword evidence="3" id="KW-1185">Reference proteome</keyword>
<feature type="domain" description="Arrestin-like N-terminal" evidence="1">
    <location>
        <begin position="33"/>
        <end position="162"/>
    </location>
</feature>
<dbReference type="Gene3D" id="2.60.40.640">
    <property type="match status" value="1"/>
</dbReference>
<sequence length="428" mass="46121">MKPTAIKIVLDQPTLHILGEQQPLSTAPSQLLLTGHVELYLHTATKVRALELSFVGEQTISFVSRKSSIRGLPAAGELVVCSKTLADIIHDPPLIETTGAGNKPGIKYAAGTHLLRFQFVLPSDLPTSTLLVFGHTRYFVRARLVQSGLRSNCSAEALVAVVRCPGEGSEWSFCAFDALGTGTQWDDRVLVTLSGQTCALGAGTIATLRVEISTMQKHFKLLAIDAVLQEAQCVLSNAIANGERLSSNQQIHKETRVVAHKRLAFEQGGAELGEHDEFGVVLQLPSAFEGIQYSLQSHAVTVTHRLVVTALVKSPEGPVVEITLPSRVWILPQAAVDGEGATDLPQYERANNDRLVETSAIPVVETSTMAGREAELASDLPPYSLPVCLSCGKEDISVLECQRAIFHHSRMPEDAEIEDLCATGIGVQ</sequence>
<accession>A0ABQ8PTD6</accession>
<protein>
    <recommendedName>
        <fullName evidence="1">Arrestin-like N-terminal domain-containing protein</fullName>
    </recommendedName>
</protein>
<proteinExistence type="predicted"/>
<dbReference type="Proteomes" id="UP001151295">
    <property type="component" value="Unassembled WGS sequence"/>
</dbReference>
<evidence type="ECO:0000313" key="3">
    <source>
        <dbReference type="Proteomes" id="UP001151295"/>
    </source>
</evidence>
<comment type="caution">
    <text evidence="2">The sequence shown here is derived from an EMBL/GenBank/DDBJ whole genome shotgun (WGS) entry which is preliminary data.</text>
</comment>
<evidence type="ECO:0000259" key="1">
    <source>
        <dbReference type="Pfam" id="PF00339"/>
    </source>
</evidence>
<gene>
    <name evidence="2" type="ORF">EDC05_001359</name>
</gene>
<organism evidence="2 3">
    <name type="scientific">Coemansia umbellata</name>
    <dbReference type="NCBI Taxonomy" id="1424467"/>
    <lineage>
        <taxon>Eukaryota</taxon>
        <taxon>Fungi</taxon>
        <taxon>Fungi incertae sedis</taxon>
        <taxon>Zoopagomycota</taxon>
        <taxon>Kickxellomycotina</taxon>
        <taxon>Kickxellomycetes</taxon>
        <taxon>Kickxellales</taxon>
        <taxon>Kickxellaceae</taxon>
        <taxon>Coemansia</taxon>
    </lineage>
</organism>